<feature type="region of interest" description="Disordered" evidence="1">
    <location>
        <begin position="40"/>
        <end position="80"/>
    </location>
</feature>
<evidence type="ECO:0000313" key="4">
    <source>
        <dbReference type="EMBL" id="QEU77417.1"/>
    </source>
</evidence>
<keyword evidence="2" id="KW-0812">Transmembrane</keyword>
<reference evidence="3" key="1">
    <citation type="journal article" date="2014" name="Int. J. Syst. Evol. Microbiol.">
        <title>Complete genome sequence of Corynebacterium casei LMG S-19264T (=DSM 44701T), isolated from a smear-ripened cheese.</title>
        <authorList>
            <consortium name="US DOE Joint Genome Institute (JGI-PGF)"/>
            <person name="Walter F."/>
            <person name="Albersmeier A."/>
            <person name="Kalinowski J."/>
            <person name="Ruckert C."/>
        </authorList>
    </citation>
    <scope>NUCLEOTIDE SEQUENCE</scope>
    <source>
        <strain evidence="3">JCM 4834</strain>
    </source>
</reference>
<reference evidence="4 5" key="2">
    <citation type="submission" date="2017-09" db="EMBL/GenBank/DDBJ databases">
        <authorList>
            <person name="Lee N."/>
            <person name="Cho B.-K."/>
        </authorList>
    </citation>
    <scope>NUCLEOTIDE SEQUENCE [LARGE SCALE GENOMIC DNA]</scope>
    <source>
        <strain evidence="4 5">ATCC 27467</strain>
    </source>
</reference>
<proteinExistence type="predicted"/>
<keyword evidence="5" id="KW-1185">Reference proteome</keyword>
<dbReference type="Pfam" id="PF20087">
    <property type="entry name" value="DUF6479"/>
    <property type="match status" value="1"/>
</dbReference>
<dbReference type="Proteomes" id="UP000326831">
    <property type="component" value="Chromosome"/>
</dbReference>
<feature type="compositionally biased region" description="Basic and acidic residues" evidence="1">
    <location>
        <begin position="69"/>
        <end position="80"/>
    </location>
</feature>
<gene>
    <name evidence="4" type="ORF">CP968_03145</name>
    <name evidence="3" type="ORF">GCM10010371_03200</name>
</gene>
<dbReference type="KEGG" id="ssub:CP968_03145"/>
<keyword evidence="2" id="KW-1133">Transmembrane helix</keyword>
<evidence type="ECO:0000313" key="3">
    <source>
        <dbReference type="EMBL" id="GGZ47282.1"/>
    </source>
</evidence>
<dbReference type="AlphaFoldDB" id="A0A5P2ULA7"/>
<keyword evidence="2" id="KW-0472">Membrane</keyword>
<accession>A0A5P2ULA7</accession>
<protein>
    <submittedName>
        <fullName evidence="4">Uncharacterized protein</fullName>
    </submittedName>
</protein>
<feature type="transmembrane region" description="Helical" evidence="2">
    <location>
        <begin position="15"/>
        <end position="34"/>
    </location>
</feature>
<evidence type="ECO:0000256" key="2">
    <source>
        <dbReference type="SAM" id="Phobius"/>
    </source>
</evidence>
<dbReference type="Proteomes" id="UP000634660">
    <property type="component" value="Unassembled WGS sequence"/>
</dbReference>
<sequence length="80" mass="8603">MTANEMLAAEGQGSLFLIIAGVVLVALLIGAFWYGSRRNARRGAPARPAEQNPVAQSRQDSWETPEGDESGRGPHTDPRV</sequence>
<dbReference type="EMBL" id="CP023701">
    <property type="protein sequence ID" value="QEU77417.1"/>
    <property type="molecule type" value="Genomic_DNA"/>
</dbReference>
<organism evidence="4 5">
    <name type="scientific">Streptomyces subrutilus</name>
    <dbReference type="NCBI Taxonomy" id="36818"/>
    <lineage>
        <taxon>Bacteria</taxon>
        <taxon>Bacillati</taxon>
        <taxon>Actinomycetota</taxon>
        <taxon>Actinomycetes</taxon>
        <taxon>Kitasatosporales</taxon>
        <taxon>Streptomycetaceae</taxon>
        <taxon>Streptomyces</taxon>
    </lineage>
</organism>
<dbReference type="InterPro" id="IPR045513">
    <property type="entry name" value="DUF6479"/>
</dbReference>
<evidence type="ECO:0000313" key="5">
    <source>
        <dbReference type="Proteomes" id="UP000326831"/>
    </source>
</evidence>
<reference evidence="3" key="3">
    <citation type="submission" date="2020-09" db="EMBL/GenBank/DDBJ databases">
        <authorList>
            <person name="Sun Q."/>
            <person name="Ohkuma M."/>
        </authorList>
    </citation>
    <scope>NUCLEOTIDE SEQUENCE</scope>
    <source>
        <strain evidence="3">JCM 4834</strain>
    </source>
</reference>
<evidence type="ECO:0000256" key="1">
    <source>
        <dbReference type="SAM" id="MobiDB-lite"/>
    </source>
</evidence>
<name>A0A5P2ULA7_9ACTN</name>
<dbReference type="RefSeq" id="WP_150516512.1">
    <property type="nucleotide sequence ID" value="NZ_BMVX01000001.1"/>
</dbReference>
<dbReference type="EMBL" id="BMVX01000001">
    <property type="protein sequence ID" value="GGZ47282.1"/>
    <property type="molecule type" value="Genomic_DNA"/>
</dbReference>